<dbReference type="HOGENOM" id="CLU_087298_3_0_11"/>
<dbReference type="InterPro" id="IPR023286">
    <property type="entry name" value="ABATE_dom_sf"/>
</dbReference>
<dbReference type="STRING" id="882083.SacmaDRAFT_2551"/>
<proteinExistence type="predicted"/>
<organism evidence="3 4">
    <name type="scientific">Saccharomonospora marina XMU15</name>
    <dbReference type="NCBI Taxonomy" id="882083"/>
    <lineage>
        <taxon>Bacteria</taxon>
        <taxon>Bacillati</taxon>
        <taxon>Actinomycetota</taxon>
        <taxon>Actinomycetes</taxon>
        <taxon>Pseudonocardiales</taxon>
        <taxon>Pseudonocardiaceae</taxon>
        <taxon>Saccharomonospora</taxon>
    </lineage>
</organism>
<reference evidence="3 4" key="1">
    <citation type="journal article" date="2012" name="Stand. Genomic Sci.">
        <title>Genome sequence of the ocean sediment bacterium Saccharomonospora marina type strain (XMU15(T)).</title>
        <authorList>
            <person name="Klenk H.P."/>
            <person name="Lu M."/>
            <person name="Lucas S."/>
            <person name="Lapidus A."/>
            <person name="Copeland A."/>
            <person name="Pitluck S."/>
            <person name="Goodwin L.A."/>
            <person name="Han C."/>
            <person name="Tapia R."/>
            <person name="Brambilla E.M."/>
            <person name="Potter G."/>
            <person name="Land M."/>
            <person name="Ivanova N."/>
            <person name="Rohde M."/>
            <person name="Goker M."/>
            <person name="Detter J.C."/>
            <person name="Li W.J."/>
            <person name="Kyrpides N.C."/>
            <person name="Woyke T."/>
        </authorList>
    </citation>
    <scope>NUCLEOTIDE SEQUENCE [LARGE SCALE GENOMIC DNA]</scope>
    <source>
        <strain evidence="3 4">XMU15</strain>
    </source>
</reference>
<dbReference type="InterPro" id="IPR021005">
    <property type="entry name" value="Znf_CGNR"/>
</dbReference>
<evidence type="ECO:0000259" key="2">
    <source>
        <dbReference type="Pfam" id="PF11706"/>
    </source>
</evidence>
<name>H5WZR2_9PSEU</name>
<dbReference type="Pfam" id="PF11706">
    <property type="entry name" value="zf-CGNR"/>
    <property type="match status" value="1"/>
</dbReference>
<dbReference type="OrthoDB" id="3211108at2"/>
<dbReference type="Pfam" id="PF07336">
    <property type="entry name" value="ABATE"/>
    <property type="match status" value="1"/>
</dbReference>
<sequence length="213" mass="22937">MARPVDLDPGTYAGTYKLVGGSLALDFANLVSYRGDHREHDWLDPPSNVSRWCAAVGLDAAVAEPPAELKRFREVTARTFLAIAEGARPTDADLSEIGARAAGVWARRRLRFPAEASAAEWVVSAASLSDEVAAAAAALLTSADALLRVSACSGCGWLFLDTSRNRRRQWCDPADCGNRARQRRHYERHAQSAQAKSRSSPRGAAASSQRSAT</sequence>
<dbReference type="AlphaFoldDB" id="H5WZR2"/>
<keyword evidence="4" id="KW-1185">Reference proteome</keyword>
<dbReference type="SUPFAM" id="SSF160904">
    <property type="entry name" value="Jann2411-like"/>
    <property type="match status" value="1"/>
</dbReference>
<dbReference type="Proteomes" id="UP000004926">
    <property type="component" value="Chromosome"/>
</dbReference>
<dbReference type="eggNOG" id="COG5516">
    <property type="taxonomic scope" value="Bacteria"/>
</dbReference>
<feature type="domain" description="Zinc finger CGNR" evidence="2">
    <location>
        <begin position="148"/>
        <end position="189"/>
    </location>
</feature>
<dbReference type="RefSeq" id="WP_009154179.1">
    <property type="nucleotide sequence ID" value="NZ_CM001439.1"/>
</dbReference>
<evidence type="ECO:0000313" key="3">
    <source>
        <dbReference type="EMBL" id="EHR50794.1"/>
    </source>
</evidence>
<protein>
    <submittedName>
        <fullName evidence="3">Zn-ribbon-like motif containing protein</fullName>
    </submittedName>
</protein>
<evidence type="ECO:0000313" key="4">
    <source>
        <dbReference type="Proteomes" id="UP000004926"/>
    </source>
</evidence>
<gene>
    <name evidence="3" type="ORF">SacmaDRAFT_2551</name>
</gene>
<dbReference type="InterPro" id="IPR010852">
    <property type="entry name" value="ABATE"/>
</dbReference>
<feature type="compositionally biased region" description="Low complexity" evidence="1">
    <location>
        <begin position="195"/>
        <end position="213"/>
    </location>
</feature>
<evidence type="ECO:0000256" key="1">
    <source>
        <dbReference type="SAM" id="MobiDB-lite"/>
    </source>
</evidence>
<accession>H5WZR2</accession>
<feature type="region of interest" description="Disordered" evidence="1">
    <location>
        <begin position="180"/>
        <end position="213"/>
    </location>
</feature>
<dbReference type="Gene3D" id="1.10.3300.10">
    <property type="entry name" value="Jann2411-like domain"/>
    <property type="match status" value="1"/>
</dbReference>
<dbReference type="PANTHER" id="PTHR35525:SF3">
    <property type="entry name" value="BLL6575 PROTEIN"/>
    <property type="match status" value="1"/>
</dbReference>
<dbReference type="EMBL" id="CM001439">
    <property type="protein sequence ID" value="EHR50794.1"/>
    <property type="molecule type" value="Genomic_DNA"/>
</dbReference>
<dbReference type="PANTHER" id="PTHR35525">
    <property type="entry name" value="BLL6575 PROTEIN"/>
    <property type="match status" value="1"/>
</dbReference>